<keyword evidence="1" id="KW-1133">Transmembrane helix</keyword>
<sequence>MEEKTIKVWPLFGIVVAVVVSIISVFLPLYTYASEGRSSLIEDSGGDLGRMTIIIAVIIGIAAVLTLVTKKPALSKLAGVVSILGGLAIAGIGGIAVFAVNTLNMSIASGVYLVFVGAAMFFILGIASMKSKKKS</sequence>
<comment type="caution">
    <text evidence="2">The sequence shown here is derived from an EMBL/GenBank/DDBJ whole genome shotgun (WGS) entry which is preliminary data.</text>
</comment>
<dbReference type="RefSeq" id="WP_209558306.1">
    <property type="nucleotide sequence ID" value="NZ_JAEDXU010000008.1"/>
</dbReference>
<keyword evidence="1" id="KW-0812">Transmembrane</keyword>
<evidence type="ECO:0000256" key="1">
    <source>
        <dbReference type="SAM" id="Phobius"/>
    </source>
</evidence>
<protein>
    <submittedName>
        <fullName evidence="2">Uncharacterized protein</fullName>
    </submittedName>
</protein>
<organism evidence="2 3">
    <name type="scientific">Enterococcus larvae</name>
    <dbReference type="NCBI Taxonomy" id="2794352"/>
    <lineage>
        <taxon>Bacteria</taxon>
        <taxon>Bacillati</taxon>
        <taxon>Bacillota</taxon>
        <taxon>Bacilli</taxon>
        <taxon>Lactobacillales</taxon>
        <taxon>Enterococcaceae</taxon>
        <taxon>Enterococcus</taxon>
    </lineage>
</organism>
<evidence type="ECO:0000313" key="2">
    <source>
        <dbReference type="EMBL" id="MBP1047526.1"/>
    </source>
</evidence>
<proteinExistence type="predicted"/>
<feature type="transmembrane region" description="Helical" evidence="1">
    <location>
        <begin position="80"/>
        <end position="100"/>
    </location>
</feature>
<reference evidence="2 3" key="1">
    <citation type="submission" date="2020-12" db="EMBL/GenBank/DDBJ databases">
        <title>Vagococcus allomyrinae sp. nov. and Enterococcus lavae sp. nov., isolated from the larvae of Allomyrina dichotoma.</title>
        <authorList>
            <person name="Lee S.D."/>
        </authorList>
    </citation>
    <scope>NUCLEOTIDE SEQUENCE [LARGE SCALE GENOMIC DNA]</scope>
    <source>
        <strain evidence="2 3">BWM-S5</strain>
    </source>
</reference>
<accession>A0ABS4CLR7</accession>
<evidence type="ECO:0000313" key="3">
    <source>
        <dbReference type="Proteomes" id="UP000673375"/>
    </source>
</evidence>
<gene>
    <name evidence="2" type="ORF">I6N96_14665</name>
</gene>
<feature type="transmembrane region" description="Helical" evidence="1">
    <location>
        <begin position="106"/>
        <end position="127"/>
    </location>
</feature>
<keyword evidence="3" id="KW-1185">Reference proteome</keyword>
<dbReference type="Proteomes" id="UP000673375">
    <property type="component" value="Unassembled WGS sequence"/>
</dbReference>
<dbReference type="EMBL" id="JAEDXU010000008">
    <property type="protein sequence ID" value="MBP1047526.1"/>
    <property type="molecule type" value="Genomic_DNA"/>
</dbReference>
<name>A0ABS4CLR7_9ENTE</name>
<feature type="transmembrane region" description="Helical" evidence="1">
    <location>
        <begin position="51"/>
        <end position="68"/>
    </location>
</feature>
<feature type="transmembrane region" description="Helical" evidence="1">
    <location>
        <begin position="12"/>
        <end position="31"/>
    </location>
</feature>
<keyword evidence="1" id="KW-0472">Membrane</keyword>